<dbReference type="CDD" id="cd00038">
    <property type="entry name" value="CAP_ED"/>
    <property type="match status" value="1"/>
</dbReference>
<dbReference type="GO" id="GO:0005829">
    <property type="term" value="C:cytosol"/>
    <property type="evidence" value="ECO:0007669"/>
    <property type="project" value="TreeGrafter"/>
</dbReference>
<accession>A0A317PEP3</accession>
<dbReference type="Pfam" id="PF00027">
    <property type="entry name" value="cNMP_binding"/>
    <property type="match status" value="1"/>
</dbReference>
<dbReference type="Gene3D" id="2.60.120.10">
    <property type="entry name" value="Jelly Rolls"/>
    <property type="match status" value="1"/>
</dbReference>
<dbReference type="PANTHER" id="PTHR24567">
    <property type="entry name" value="CRP FAMILY TRANSCRIPTIONAL REGULATORY PROTEIN"/>
    <property type="match status" value="1"/>
</dbReference>
<organism evidence="2 3">
    <name type="scientific">Hoeflea marina</name>
    <dbReference type="NCBI Taxonomy" id="274592"/>
    <lineage>
        <taxon>Bacteria</taxon>
        <taxon>Pseudomonadati</taxon>
        <taxon>Pseudomonadota</taxon>
        <taxon>Alphaproteobacteria</taxon>
        <taxon>Hyphomicrobiales</taxon>
        <taxon>Rhizobiaceae</taxon>
        <taxon>Hoeflea</taxon>
    </lineage>
</organism>
<dbReference type="OrthoDB" id="9807547at2"/>
<evidence type="ECO:0000313" key="3">
    <source>
        <dbReference type="Proteomes" id="UP000246352"/>
    </source>
</evidence>
<dbReference type="InterPro" id="IPR050397">
    <property type="entry name" value="Env_Response_Regulators"/>
</dbReference>
<dbReference type="InterPro" id="IPR000595">
    <property type="entry name" value="cNMP-bd_dom"/>
</dbReference>
<reference evidence="2 3" key="1">
    <citation type="submission" date="2018-05" db="EMBL/GenBank/DDBJ databases">
        <title>Genomic Encyclopedia of Type Strains, Phase IV (KMG-IV): sequencing the most valuable type-strain genomes for metagenomic binning, comparative biology and taxonomic classification.</title>
        <authorList>
            <person name="Goeker M."/>
        </authorList>
    </citation>
    <scope>NUCLEOTIDE SEQUENCE [LARGE SCALE GENOMIC DNA]</scope>
    <source>
        <strain evidence="2 3">DSM 16791</strain>
    </source>
</reference>
<dbReference type="SMART" id="SM00100">
    <property type="entry name" value="cNMP"/>
    <property type="match status" value="1"/>
</dbReference>
<evidence type="ECO:0000313" key="2">
    <source>
        <dbReference type="EMBL" id="PWV98249.1"/>
    </source>
</evidence>
<comment type="caution">
    <text evidence="2">The sequence shown here is derived from an EMBL/GenBank/DDBJ whole genome shotgun (WGS) entry which is preliminary data.</text>
</comment>
<protein>
    <recommendedName>
        <fullName evidence="1">Cyclic nucleotide-binding domain-containing protein</fullName>
    </recommendedName>
</protein>
<name>A0A317PEP3_9HYPH</name>
<feature type="domain" description="Cyclic nucleotide-binding" evidence="1">
    <location>
        <begin position="15"/>
        <end position="118"/>
    </location>
</feature>
<proteinExistence type="predicted"/>
<dbReference type="InterPro" id="IPR018490">
    <property type="entry name" value="cNMP-bd_dom_sf"/>
</dbReference>
<dbReference type="SUPFAM" id="SSF51206">
    <property type="entry name" value="cAMP-binding domain-like"/>
    <property type="match status" value="1"/>
</dbReference>
<dbReference type="PROSITE" id="PS50042">
    <property type="entry name" value="CNMP_BINDING_3"/>
    <property type="match status" value="1"/>
</dbReference>
<dbReference type="EMBL" id="QGTR01000005">
    <property type="protein sequence ID" value="PWV98249.1"/>
    <property type="molecule type" value="Genomic_DNA"/>
</dbReference>
<dbReference type="AlphaFoldDB" id="A0A317PEP3"/>
<evidence type="ECO:0000259" key="1">
    <source>
        <dbReference type="PROSITE" id="PS50042"/>
    </source>
</evidence>
<dbReference type="GO" id="GO:0003700">
    <property type="term" value="F:DNA-binding transcription factor activity"/>
    <property type="evidence" value="ECO:0007669"/>
    <property type="project" value="TreeGrafter"/>
</dbReference>
<dbReference type="PANTHER" id="PTHR24567:SF68">
    <property type="entry name" value="DNA-BINDING TRANSCRIPTIONAL DUAL REGULATOR CRP"/>
    <property type="match status" value="1"/>
</dbReference>
<keyword evidence="3" id="KW-1185">Reference proteome</keyword>
<gene>
    <name evidence="2" type="ORF">DFR52_105230</name>
</gene>
<sequence>MALIEDIALLNRVDLFRELGEDKLRLIAFGAERRRLQPGQVLFRQDAPADCAFVVADGKFELTQAGRDGTGAVIGTAGPGTLLGEIAMISPVTRSMSAIALESSEIMRINRPLFRRMLEEYPEIAEIIRRRLAGSLEQLSRDIGKLADRFQD</sequence>
<dbReference type="InterPro" id="IPR014710">
    <property type="entry name" value="RmlC-like_jellyroll"/>
</dbReference>
<dbReference type="Proteomes" id="UP000246352">
    <property type="component" value="Unassembled WGS sequence"/>
</dbReference>
<dbReference type="RefSeq" id="WP_110033667.1">
    <property type="nucleotide sequence ID" value="NZ_QGTR01000005.1"/>
</dbReference>